<keyword evidence="12" id="KW-0813">Transport</keyword>
<evidence type="ECO:0000256" key="1">
    <source>
        <dbReference type="ARBA" id="ARBA00004651"/>
    </source>
</evidence>
<evidence type="ECO:0000256" key="12">
    <source>
        <dbReference type="HAMAP-Rule" id="MF_00454"/>
    </source>
</evidence>
<comment type="catalytic activity">
    <reaction evidence="11">
        <text>fluoride(in) = fluoride(out)</text>
        <dbReference type="Rhea" id="RHEA:76159"/>
        <dbReference type="ChEBI" id="CHEBI:17051"/>
    </reaction>
    <physiologicalReaction direction="left-to-right" evidence="11">
        <dbReference type="Rhea" id="RHEA:76160"/>
    </physiologicalReaction>
</comment>
<dbReference type="RefSeq" id="WP_012638975.1">
    <property type="nucleotide sequence ID" value="NC_011901.1"/>
</dbReference>
<dbReference type="GO" id="GO:0005886">
    <property type="term" value="C:plasma membrane"/>
    <property type="evidence" value="ECO:0007669"/>
    <property type="project" value="UniProtKB-SubCell"/>
</dbReference>
<evidence type="ECO:0000256" key="3">
    <source>
        <dbReference type="ARBA" id="ARBA00022519"/>
    </source>
</evidence>
<dbReference type="Pfam" id="PF02537">
    <property type="entry name" value="CRCB"/>
    <property type="match status" value="1"/>
</dbReference>
<dbReference type="HAMAP" id="MF_00454">
    <property type="entry name" value="FluC"/>
    <property type="match status" value="1"/>
</dbReference>
<evidence type="ECO:0000256" key="6">
    <source>
        <dbReference type="ARBA" id="ARBA00023053"/>
    </source>
</evidence>
<protein>
    <recommendedName>
        <fullName evidence="12">Fluoride-specific ion channel FluC</fullName>
    </recommendedName>
</protein>
<name>B8GLE5_THISH</name>
<evidence type="ECO:0000256" key="5">
    <source>
        <dbReference type="ARBA" id="ARBA00022989"/>
    </source>
</evidence>
<dbReference type="GO" id="GO:0140114">
    <property type="term" value="P:cellular detoxification of fluoride"/>
    <property type="evidence" value="ECO:0007669"/>
    <property type="project" value="UniProtKB-UniRule"/>
</dbReference>
<dbReference type="InterPro" id="IPR003691">
    <property type="entry name" value="FluC"/>
</dbReference>
<dbReference type="OrthoDB" id="9806299at2"/>
<dbReference type="STRING" id="396588.Tgr7_2422"/>
<evidence type="ECO:0000256" key="11">
    <source>
        <dbReference type="ARBA" id="ARBA00035585"/>
    </source>
</evidence>
<evidence type="ECO:0000256" key="8">
    <source>
        <dbReference type="ARBA" id="ARBA00023136"/>
    </source>
</evidence>
<keyword evidence="3 12" id="KW-0997">Cell inner membrane</keyword>
<organism evidence="13 14">
    <name type="scientific">Thioalkalivibrio sulfidiphilus (strain HL-EbGR7)</name>
    <dbReference type="NCBI Taxonomy" id="396588"/>
    <lineage>
        <taxon>Bacteria</taxon>
        <taxon>Pseudomonadati</taxon>
        <taxon>Pseudomonadota</taxon>
        <taxon>Gammaproteobacteria</taxon>
        <taxon>Chromatiales</taxon>
        <taxon>Ectothiorhodospiraceae</taxon>
        <taxon>Thioalkalivibrio</taxon>
    </lineage>
</organism>
<keyword evidence="2 12" id="KW-1003">Cell membrane</keyword>
<dbReference type="GO" id="GO:0046872">
    <property type="term" value="F:metal ion binding"/>
    <property type="evidence" value="ECO:0007669"/>
    <property type="project" value="UniProtKB-KW"/>
</dbReference>
<keyword evidence="6 12" id="KW-0915">Sodium</keyword>
<keyword evidence="14" id="KW-1185">Reference proteome</keyword>
<comment type="activity regulation">
    <text evidence="12">Na(+) is not transported, but it plays an essential structural role and its presence is essential for fluoride channel function.</text>
</comment>
<gene>
    <name evidence="12" type="primary">fluC</name>
    <name evidence="12" type="synonym">crcB</name>
    <name evidence="13" type="ordered locus">Tgr7_2422</name>
</gene>
<keyword evidence="12" id="KW-0479">Metal-binding</keyword>
<evidence type="ECO:0000256" key="4">
    <source>
        <dbReference type="ARBA" id="ARBA00022692"/>
    </source>
</evidence>
<evidence type="ECO:0000313" key="13">
    <source>
        <dbReference type="EMBL" id="ACL73500.1"/>
    </source>
</evidence>
<keyword evidence="8 12" id="KW-0472">Membrane</keyword>
<dbReference type="HOGENOM" id="CLU_114342_3_0_6"/>
<comment type="similarity">
    <text evidence="10 12">Belongs to the fluoride channel Fluc/FEX (TC 1.A.43) family.</text>
</comment>
<keyword evidence="5 12" id="KW-1133">Transmembrane helix</keyword>
<evidence type="ECO:0000256" key="2">
    <source>
        <dbReference type="ARBA" id="ARBA00022475"/>
    </source>
</evidence>
<dbReference type="EMBL" id="CP001339">
    <property type="protein sequence ID" value="ACL73500.1"/>
    <property type="molecule type" value="Genomic_DNA"/>
</dbReference>
<evidence type="ECO:0000256" key="7">
    <source>
        <dbReference type="ARBA" id="ARBA00023065"/>
    </source>
</evidence>
<sequence length="134" mass="13752">MKAYLAVGLGAALGGSLRYGVVWFTVTQLGLAGAWATAFVNITGSLLIGLFAAVSAGPRLRLPGALRLAVATGFLGGYTTFSMLSLETWKLFDAGAFLLAGLNLFGSLGLALLAVWAGDRLGALYHNTSDAGAR</sequence>
<feature type="transmembrane region" description="Helical" evidence="12">
    <location>
        <begin position="96"/>
        <end position="117"/>
    </location>
</feature>
<proteinExistence type="inferred from homology"/>
<comment type="subcellular location">
    <subcellularLocation>
        <location evidence="12">Cell inner membrane</location>
        <topology evidence="12">Multi-pass membrane protein</topology>
    </subcellularLocation>
    <subcellularLocation>
        <location evidence="1">Cell membrane</location>
        <topology evidence="1">Multi-pass membrane protein</topology>
    </subcellularLocation>
</comment>
<keyword evidence="4 12" id="KW-0812">Transmembrane</keyword>
<dbReference type="eggNOG" id="COG0239">
    <property type="taxonomic scope" value="Bacteria"/>
</dbReference>
<feature type="binding site" evidence="12">
    <location>
        <position position="76"/>
    </location>
    <ligand>
        <name>Na(+)</name>
        <dbReference type="ChEBI" id="CHEBI:29101"/>
        <note>structural</note>
    </ligand>
</feature>
<dbReference type="AlphaFoldDB" id="B8GLE5"/>
<feature type="transmembrane region" description="Helical" evidence="12">
    <location>
        <begin position="66"/>
        <end position="84"/>
    </location>
</feature>
<accession>B8GLE5</accession>
<dbReference type="GO" id="GO:0062054">
    <property type="term" value="F:fluoride channel activity"/>
    <property type="evidence" value="ECO:0007669"/>
    <property type="project" value="UniProtKB-UniRule"/>
</dbReference>
<keyword evidence="7 12" id="KW-0406">Ion transport</keyword>
<reference evidence="13 14" key="1">
    <citation type="journal article" date="2011" name="Stand. Genomic Sci.">
        <title>Complete genome sequence of 'Thioalkalivibrio sulfidophilus' HL-EbGr7.</title>
        <authorList>
            <person name="Muyzer G."/>
            <person name="Sorokin D.Y."/>
            <person name="Mavromatis K."/>
            <person name="Lapidus A."/>
            <person name="Clum A."/>
            <person name="Ivanova N."/>
            <person name="Pati A."/>
            <person name="d'Haeseleer P."/>
            <person name="Woyke T."/>
            <person name="Kyrpides N.C."/>
        </authorList>
    </citation>
    <scope>NUCLEOTIDE SEQUENCE [LARGE SCALE GENOMIC DNA]</scope>
    <source>
        <strain evidence="13 14">HL-EbGR7</strain>
    </source>
</reference>
<dbReference type="Proteomes" id="UP000002383">
    <property type="component" value="Chromosome"/>
</dbReference>
<feature type="transmembrane region" description="Helical" evidence="12">
    <location>
        <begin position="34"/>
        <end position="54"/>
    </location>
</feature>
<keyword evidence="9 12" id="KW-0407">Ion channel</keyword>
<evidence type="ECO:0000256" key="9">
    <source>
        <dbReference type="ARBA" id="ARBA00023303"/>
    </source>
</evidence>
<evidence type="ECO:0000313" key="14">
    <source>
        <dbReference type="Proteomes" id="UP000002383"/>
    </source>
</evidence>
<evidence type="ECO:0000256" key="10">
    <source>
        <dbReference type="ARBA" id="ARBA00035120"/>
    </source>
</evidence>
<dbReference type="KEGG" id="tgr:Tgr7_2422"/>
<feature type="binding site" evidence="12">
    <location>
        <position position="79"/>
    </location>
    <ligand>
        <name>Na(+)</name>
        <dbReference type="ChEBI" id="CHEBI:29101"/>
        <note>structural</note>
    </ligand>
</feature>
<comment type="function">
    <text evidence="12">Fluoride-specific ion channel. Important for reducing fluoride concentration in the cell, thus reducing its toxicity.</text>
</comment>